<comment type="caution">
    <text evidence="1">The sequence shown here is derived from an EMBL/GenBank/DDBJ whole genome shotgun (WGS) entry which is preliminary data.</text>
</comment>
<evidence type="ECO:0000313" key="2">
    <source>
        <dbReference type="Proteomes" id="UP000222564"/>
    </source>
</evidence>
<evidence type="ECO:0000313" key="1">
    <source>
        <dbReference type="EMBL" id="PHJ37918.1"/>
    </source>
</evidence>
<dbReference type="Proteomes" id="UP000222564">
    <property type="component" value="Unassembled WGS sequence"/>
</dbReference>
<sequence length="63" mass="7414">MRKITKQMSLFLVLVFTFTLFFGNVAYAKDSPIKLKPSVDSQYNFDEVEFLQVNDNETKIQFK</sequence>
<keyword evidence="2" id="KW-1185">Reference proteome</keyword>
<accession>A0A2C6MCY6</accession>
<dbReference type="EMBL" id="AWQQ01000068">
    <property type="protein sequence ID" value="PHJ37918.1"/>
    <property type="molecule type" value="Genomic_DNA"/>
</dbReference>
<dbReference type="AlphaFoldDB" id="A0A2C6MCY6"/>
<proteinExistence type="predicted"/>
<dbReference type="RefSeq" id="WP_099083373.1">
    <property type="nucleotide sequence ID" value="NZ_AWQQ01000068.1"/>
</dbReference>
<organism evidence="1 2">
    <name type="scientific">Desulforamulus profundi</name>
    <dbReference type="NCBI Taxonomy" id="1383067"/>
    <lineage>
        <taxon>Bacteria</taxon>
        <taxon>Bacillati</taxon>
        <taxon>Bacillota</taxon>
        <taxon>Clostridia</taxon>
        <taxon>Eubacteriales</taxon>
        <taxon>Peptococcaceae</taxon>
        <taxon>Desulforamulus</taxon>
    </lineage>
</organism>
<protein>
    <submittedName>
        <fullName evidence="1">Uncharacterized protein</fullName>
    </submittedName>
</protein>
<name>A0A2C6MCY6_9FIRM</name>
<gene>
    <name evidence="1" type="ORF">P378_13090</name>
</gene>
<reference evidence="1 2" key="1">
    <citation type="submission" date="2013-09" db="EMBL/GenBank/DDBJ databases">
        <title>Biodegradation of hydrocarbons in the deep terrestrial subsurface : characterization of a microbial consortium composed of two Desulfotomaculum species originating from a deep geological formation.</title>
        <authorList>
            <person name="Aullo T."/>
            <person name="Berlendis S."/>
            <person name="Lascourreges J.-F."/>
            <person name="Dessort D."/>
            <person name="Saint-Laurent S."/>
            <person name="Schraauwers B."/>
            <person name="Mas J."/>
            <person name="Magot M."/>
            <person name="Ranchou-Peyruse A."/>
        </authorList>
    </citation>
    <scope>NUCLEOTIDE SEQUENCE [LARGE SCALE GENOMIC DNA]</scope>
    <source>
        <strain evidence="1 2">Bs107</strain>
    </source>
</reference>